<dbReference type="GO" id="GO:0016791">
    <property type="term" value="F:phosphatase activity"/>
    <property type="evidence" value="ECO:0007669"/>
    <property type="project" value="TreeGrafter"/>
</dbReference>
<dbReference type="InterPro" id="IPR006379">
    <property type="entry name" value="HAD-SF_hydro_IIB"/>
</dbReference>
<protein>
    <submittedName>
        <fullName evidence="1">Haloacid dehalogenase</fullName>
    </submittedName>
</protein>
<dbReference type="AlphaFoldDB" id="A0A5A5U3X9"/>
<dbReference type="SFLD" id="SFLDG01144">
    <property type="entry name" value="C2.B.4:_PGP_Like"/>
    <property type="match status" value="1"/>
</dbReference>
<reference evidence="1 2" key="1">
    <citation type="submission" date="2019-04" db="EMBL/GenBank/DDBJ databases">
        <title>A pseudo-fructophilic Leuconostoc citreum strain F192-5 isolated from peel of satsuma mandarin: the first report for isolation and characterization of strain-dependent fructophilic-like characteristics.</title>
        <authorList>
            <person name="Maeno S."/>
            <person name="Tanizawa Y."/>
            <person name="Kajikawa A."/>
            <person name="Kanesaki Y."/>
            <person name="Kubota E."/>
            <person name="Arita M."/>
            <person name="Leon D."/>
            <person name="Endo A."/>
        </authorList>
    </citation>
    <scope>NUCLEOTIDE SEQUENCE [LARGE SCALE GENOMIC DNA]</scope>
    <source>
        <strain evidence="1 2">F192-5</strain>
    </source>
</reference>
<dbReference type="PANTHER" id="PTHR10000:SF8">
    <property type="entry name" value="HAD SUPERFAMILY HYDROLASE-LIKE, TYPE 3"/>
    <property type="match status" value="1"/>
</dbReference>
<dbReference type="InterPro" id="IPR023214">
    <property type="entry name" value="HAD_sf"/>
</dbReference>
<dbReference type="GO" id="GO:0000287">
    <property type="term" value="F:magnesium ion binding"/>
    <property type="evidence" value="ECO:0007669"/>
    <property type="project" value="TreeGrafter"/>
</dbReference>
<name>A0A5A5U3X9_LEUCI</name>
<evidence type="ECO:0000313" key="2">
    <source>
        <dbReference type="Proteomes" id="UP000323274"/>
    </source>
</evidence>
<dbReference type="InterPro" id="IPR000150">
    <property type="entry name" value="Cof"/>
</dbReference>
<dbReference type="NCBIfam" id="TIGR00099">
    <property type="entry name" value="Cof-subfamily"/>
    <property type="match status" value="1"/>
</dbReference>
<dbReference type="Proteomes" id="UP000323274">
    <property type="component" value="Unassembled WGS sequence"/>
</dbReference>
<dbReference type="SFLD" id="SFLDS00003">
    <property type="entry name" value="Haloacid_Dehalogenase"/>
    <property type="match status" value="1"/>
</dbReference>
<dbReference type="SFLD" id="SFLDG01140">
    <property type="entry name" value="C2.B:_Phosphomannomutase_and_P"/>
    <property type="match status" value="1"/>
</dbReference>
<dbReference type="Gene3D" id="3.30.1240.10">
    <property type="match status" value="1"/>
</dbReference>
<dbReference type="CDD" id="cd07516">
    <property type="entry name" value="HAD_Pase"/>
    <property type="match status" value="1"/>
</dbReference>
<dbReference type="GeneID" id="61101558"/>
<proteinExistence type="predicted"/>
<organism evidence="1 2">
    <name type="scientific">Leuconostoc citreum</name>
    <dbReference type="NCBI Taxonomy" id="33964"/>
    <lineage>
        <taxon>Bacteria</taxon>
        <taxon>Bacillati</taxon>
        <taxon>Bacillota</taxon>
        <taxon>Bacilli</taxon>
        <taxon>Lactobacillales</taxon>
        <taxon>Lactobacillaceae</taxon>
        <taxon>Leuconostoc</taxon>
    </lineage>
</organism>
<dbReference type="InterPro" id="IPR036412">
    <property type="entry name" value="HAD-like_sf"/>
</dbReference>
<comment type="caution">
    <text evidence="1">The sequence shown here is derived from an EMBL/GenBank/DDBJ whole genome shotgun (WGS) entry which is preliminary data.</text>
</comment>
<evidence type="ECO:0000313" key="1">
    <source>
        <dbReference type="EMBL" id="GDZ84746.1"/>
    </source>
</evidence>
<dbReference type="PANTHER" id="PTHR10000">
    <property type="entry name" value="PHOSPHOSERINE PHOSPHATASE"/>
    <property type="match status" value="1"/>
</dbReference>
<accession>A0A5A5U3X9</accession>
<dbReference type="EMBL" id="BJJW01000029">
    <property type="protein sequence ID" value="GDZ84746.1"/>
    <property type="molecule type" value="Genomic_DNA"/>
</dbReference>
<dbReference type="SUPFAM" id="SSF56784">
    <property type="entry name" value="HAD-like"/>
    <property type="match status" value="1"/>
</dbReference>
<dbReference type="Gene3D" id="3.40.50.1000">
    <property type="entry name" value="HAD superfamily/HAD-like"/>
    <property type="match status" value="1"/>
</dbReference>
<sequence length="289" mass="32944">MTTIKLIALDLDNTLLLPDKTLSHRNKCILQTLHHHHIKIVLTTGRPLPNTKPILDQLNFTEKDDYVILFNGGLIKNLSNNNILLNKYFSIKNIQHILLILKSLSLPIDLVTQNHVYSIKEYGQSAYSQLISRSLPYSQINLSVLNTHTNFQFNKFVVCATSEQLSHLEKILSNSPLINNQFNFVRSRRILLEFVPKNVNKALALNALLEHLSLTPDNLMAFGDEENDIEMIKLARIGVAMGNAIPKVKAAADFQTLDNVHDGVSEFLESYFRNITLDQHKKEQHQLNF</sequence>
<dbReference type="GO" id="GO:0005829">
    <property type="term" value="C:cytosol"/>
    <property type="evidence" value="ECO:0007669"/>
    <property type="project" value="TreeGrafter"/>
</dbReference>
<dbReference type="RefSeq" id="WP_085699612.1">
    <property type="nucleotide sequence ID" value="NZ_BJJW01000029.1"/>
</dbReference>
<gene>
    <name evidence="1" type="ORF">LCIT_19880</name>
</gene>
<dbReference type="NCBIfam" id="TIGR01484">
    <property type="entry name" value="HAD-SF-IIB"/>
    <property type="match status" value="1"/>
</dbReference>
<dbReference type="Pfam" id="PF08282">
    <property type="entry name" value="Hydrolase_3"/>
    <property type="match status" value="1"/>
</dbReference>